<keyword evidence="10" id="KW-0012">Acyltransferase</keyword>
<gene>
    <name evidence="13" type="ORF">GCM10011352_13260</name>
</gene>
<feature type="domain" description="Phospholipid/glycerol acyltransferase" evidence="12">
    <location>
        <begin position="109"/>
        <end position="236"/>
    </location>
</feature>
<comment type="similarity">
    <text evidence="3">Belongs to the GPAT/DAPAT family.</text>
</comment>
<evidence type="ECO:0000256" key="10">
    <source>
        <dbReference type="ARBA" id="ARBA00023315"/>
    </source>
</evidence>
<dbReference type="RefSeq" id="WP_188746514.1">
    <property type="nucleotide sequence ID" value="NZ_BMIJ01000002.1"/>
</dbReference>
<dbReference type="EC" id="2.3.1.15" evidence="4"/>
<organism evidence="13 14">
    <name type="scientific">Marinobacterium zhoushanense</name>
    <dbReference type="NCBI Taxonomy" id="1679163"/>
    <lineage>
        <taxon>Bacteria</taxon>
        <taxon>Pseudomonadati</taxon>
        <taxon>Pseudomonadota</taxon>
        <taxon>Gammaproteobacteria</taxon>
        <taxon>Oceanospirillales</taxon>
        <taxon>Oceanospirillaceae</taxon>
        <taxon>Marinobacterium</taxon>
    </lineage>
</organism>
<evidence type="ECO:0000256" key="6">
    <source>
        <dbReference type="ARBA" id="ARBA00022679"/>
    </source>
</evidence>
<dbReference type="Pfam" id="PF01553">
    <property type="entry name" value="Acyltransferase"/>
    <property type="match status" value="1"/>
</dbReference>
<keyword evidence="7" id="KW-0472">Membrane</keyword>
<evidence type="ECO:0000313" key="14">
    <source>
        <dbReference type="Proteomes" id="UP000629025"/>
    </source>
</evidence>
<evidence type="ECO:0000256" key="8">
    <source>
        <dbReference type="ARBA" id="ARBA00023209"/>
    </source>
</evidence>
<dbReference type="InterPro" id="IPR045520">
    <property type="entry name" value="GPAT/DHAPAT_C"/>
</dbReference>
<comment type="pathway">
    <text evidence="2">Phospholipid metabolism; CDP-diacylglycerol biosynthesis; CDP-diacylglycerol from sn-glycerol 3-phosphate: step 1/3.</text>
</comment>
<protein>
    <recommendedName>
        <fullName evidence="5">Glycerol-3-phosphate acyltransferase</fullName>
        <ecNumber evidence="4">2.3.1.15</ecNumber>
    </recommendedName>
</protein>
<proteinExistence type="inferred from homology"/>
<comment type="subcellular location">
    <subcellularLocation>
        <location evidence="1">Endomembrane system</location>
        <topology evidence="1">Peripheral membrane protein</topology>
    </subcellularLocation>
</comment>
<keyword evidence="6" id="KW-0808">Transferase</keyword>
<dbReference type="InterPro" id="IPR002123">
    <property type="entry name" value="Plipid/glycerol_acylTrfase"/>
</dbReference>
<evidence type="ECO:0000256" key="9">
    <source>
        <dbReference type="ARBA" id="ARBA00023264"/>
    </source>
</evidence>
<evidence type="ECO:0000259" key="12">
    <source>
        <dbReference type="SMART" id="SM00563"/>
    </source>
</evidence>
<evidence type="ECO:0000256" key="11">
    <source>
        <dbReference type="ARBA" id="ARBA00048427"/>
    </source>
</evidence>
<comment type="caution">
    <text evidence="13">The sequence shown here is derived from an EMBL/GenBank/DDBJ whole genome shotgun (WGS) entry which is preliminary data.</text>
</comment>
<name>A0ABQ1K960_9GAMM</name>
<accession>A0ABQ1K960</accession>
<keyword evidence="14" id="KW-1185">Reference proteome</keyword>
<dbReference type="PANTHER" id="PTHR12563:SF17">
    <property type="entry name" value="DIHYDROXYACETONE PHOSPHATE ACYLTRANSFERASE"/>
    <property type="match status" value="1"/>
</dbReference>
<dbReference type="InterPro" id="IPR022284">
    <property type="entry name" value="GPAT/DHAPAT"/>
</dbReference>
<sequence length="588" mass="66328">MARVYLAKLKRIVSGDVLESSARRRLIHLLLADERVQAQIHRQAEQTGMPLLSVESEALKQLNTLCADFSPSVVERLYPLFSLLLHHLYPRIELRGLNTLHDIGRTHQLVYLPTHRSHIDYLLISWALYRERLPLPQVAAGDNLNLPLLGPILRRGGAFFMRRRFLDDPLYTQLFRRYLSQLLEGDKPLEFFIEGGRSRTGRLLPARRGLLGMTLDAWQEQCSKPLALIPISINYDLCLENSQYLRELGGQPKKQESLAGLIGAATNLLRRCGGAYLNLGEPLLLEPGQQLPPAEQIGQRMLQRSNAATIATPLARLACLLPGQIEAAVQRADLVRRLSLLNQLLRELGVALPHPDPCAEEIIADAIRRHQISAMGERLILTDRQAAGLCFYRNGLSHALILPGMMLLLVARLGSPSKSTVTRLLRALLPYLNAELHLPEHYLQDSALASLRNRLLQLGLLVDDTTHLRLAEHPLALTLIRLAEPVLLRQYLLIMVLEQQPSIEESQLLELVSRLAGHIHLWYGYQAPDYADKRQLAPMLKQLDRDGLLSLLQGVVEVTRELKPLVRTGQKLLPPVLLQEAARWLQRH</sequence>
<dbReference type="EMBL" id="BMIJ01000002">
    <property type="protein sequence ID" value="GGB88592.1"/>
    <property type="molecule type" value="Genomic_DNA"/>
</dbReference>
<evidence type="ECO:0000256" key="3">
    <source>
        <dbReference type="ARBA" id="ARBA00007937"/>
    </source>
</evidence>
<keyword evidence="8" id="KW-0594">Phospholipid biosynthesis</keyword>
<reference evidence="14" key="1">
    <citation type="journal article" date="2019" name="Int. J. Syst. Evol. Microbiol.">
        <title>The Global Catalogue of Microorganisms (GCM) 10K type strain sequencing project: providing services to taxonomists for standard genome sequencing and annotation.</title>
        <authorList>
            <consortium name="The Broad Institute Genomics Platform"/>
            <consortium name="The Broad Institute Genome Sequencing Center for Infectious Disease"/>
            <person name="Wu L."/>
            <person name="Ma J."/>
        </authorList>
    </citation>
    <scope>NUCLEOTIDE SEQUENCE [LARGE SCALE GENOMIC DNA]</scope>
    <source>
        <strain evidence="14">CGMCC 1.15341</strain>
    </source>
</reference>
<dbReference type="Pfam" id="PF19277">
    <property type="entry name" value="GPAT_C"/>
    <property type="match status" value="1"/>
</dbReference>
<comment type="catalytic activity">
    <reaction evidence="11">
        <text>sn-glycerol 3-phosphate + an acyl-CoA = a 1-acyl-sn-glycero-3-phosphate + CoA</text>
        <dbReference type="Rhea" id="RHEA:15325"/>
        <dbReference type="ChEBI" id="CHEBI:57287"/>
        <dbReference type="ChEBI" id="CHEBI:57597"/>
        <dbReference type="ChEBI" id="CHEBI:57970"/>
        <dbReference type="ChEBI" id="CHEBI:58342"/>
        <dbReference type="EC" id="2.3.1.15"/>
    </reaction>
</comment>
<dbReference type="SUPFAM" id="SSF69593">
    <property type="entry name" value="Glycerol-3-phosphate (1)-acyltransferase"/>
    <property type="match status" value="1"/>
</dbReference>
<evidence type="ECO:0000256" key="4">
    <source>
        <dbReference type="ARBA" id="ARBA00013113"/>
    </source>
</evidence>
<keyword evidence="8" id="KW-0443">Lipid metabolism</keyword>
<keyword evidence="8" id="KW-0444">Lipid biosynthesis</keyword>
<evidence type="ECO:0000256" key="5">
    <source>
        <dbReference type="ARBA" id="ARBA00013432"/>
    </source>
</evidence>
<dbReference type="CDD" id="cd07993">
    <property type="entry name" value="LPLAT_DHAPAT-like"/>
    <property type="match status" value="1"/>
</dbReference>
<evidence type="ECO:0000256" key="1">
    <source>
        <dbReference type="ARBA" id="ARBA00004184"/>
    </source>
</evidence>
<evidence type="ECO:0000256" key="2">
    <source>
        <dbReference type="ARBA" id="ARBA00004765"/>
    </source>
</evidence>
<dbReference type="PANTHER" id="PTHR12563">
    <property type="entry name" value="GLYCEROL-3-PHOSPHATE ACYLTRANSFERASE"/>
    <property type="match status" value="1"/>
</dbReference>
<keyword evidence="9" id="KW-1208">Phospholipid metabolism</keyword>
<dbReference type="InterPro" id="IPR041728">
    <property type="entry name" value="GPAT/DHAPAT_LPLAT"/>
</dbReference>
<evidence type="ECO:0000256" key="7">
    <source>
        <dbReference type="ARBA" id="ARBA00023136"/>
    </source>
</evidence>
<dbReference type="Proteomes" id="UP000629025">
    <property type="component" value="Unassembled WGS sequence"/>
</dbReference>
<dbReference type="SMART" id="SM00563">
    <property type="entry name" value="PlsC"/>
    <property type="match status" value="1"/>
</dbReference>
<evidence type="ECO:0000313" key="13">
    <source>
        <dbReference type="EMBL" id="GGB88592.1"/>
    </source>
</evidence>